<dbReference type="PANTHER" id="PTHR12292">
    <property type="entry name" value="RWD DOMAIN-CONTAINING PROTEIN"/>
    <property type="match status" value="1"/>
</dbReference>
<dbReference type="AlphaFoldDB" id="A0A9K3LPR6"/>
<evidence type="ECO:0000313" key="5">
    <source>
        <dbReference type="Proteomes" id="UP000693970"/>
    </source>
</evidence>
<reference evidence="4" key="2">
    <citation type="submission" date="2021-04" db="EMBL/GenBank/DDBJ databases">
        <authorList>
            <person name="Podell S."/>
        </authorList>
    </citation>
    <scope>NUCLEOTIDE SEQUENCE</scope>
    <source>
        <strain evidence="4">Hildebrandi</strain>
    </source>
</reference>
<dbReference type="InterPro" id="IPR040213">
    <property type="entry name" value="GIR2-like"/>
</dbReference>
<feature type="compositionally biased region" description="Basic and acidic residues" evidence="2">
    <location>
        <begin position="208"/>
        <end position="239"/>
    </location>
</feature>
<feature type="compositionally biased region" description="Acidic residues" evidence="2">
    <location>
        <begin position="269"/>
        <end position="279"/>
    </location>
</feature>
<dbReference type="InterPro" id="IPR006575">
    <property type="entry name" value="RWD_dom"/>
</dbReference>
<feature type="coiled-coil region" evidence="1">
    <location>
        <begin position="142"/>
        <end position="178"/>
    </location>
</feature>
<feature type="region of interest" description="Disordered" evidence="2">
    <location>
        <begin position="208"/>
        <end position="322"/>
    </location>
</feature>
<organism evidence="4 5">
    <name type="scientific">Nitzschia inconspicua</name>
    <dbReference type="NCBI Taxonomy" id="303405"/>
    <lineage>
        <taxon>Eukaryota</taxon>
        <taxon>Sar</taxon>
        <taxon>Stramenopiles</taxon>
        <taxon>Ochrophyta</taxon>
        <taxon>Bacillariophyta</taxon>
        <taxon>Bacillariophyceae</taxon>
        <taxon>Bacillariophycidae</taxon>
        <taxon>Bacillariales</taxon>
        <taxon>Bacillariaceae</taxon>
        <taxon>Nitzschia</taxon>
    </lineage>
</organism>
<evidence type="ECO:0000256" key="1">
    <source>
        <dbReference type="SAM" id="Coils"/>
    </source>
</evidence>
<reference evidence="4" key="1">
    <citation type="journal article" date="2021" name="Sci. Rep.">
        <title>Diploid genomic architecture of Nitzschia inconspicua, an elite biomass production diatom.</title>
        <authorList>
            <person name="Oliver A."/>
            <person name="Podell S."/>
            <person name="Pinowska A."/>
            <person name="Traller J.C."/>
            <person name="Smith S.R."/>
            <person name="McClure R."/>
            <person name="Beliaev A."/>
            <person name="Bohutskyi P."/>
            <person name="Hill E.A."/>
            <person name="Rabines A."/>
            <person name="Zheng H."/>
            <person name="Allen L.Z."/>
            <person name="Kuo A."/>
            <person name="Grigoriev I.V."/>
            <person name="Allen A.E."/>
            <person name="Hazlebeck D."/>
            <person name="Allen E.E."/>
        </authorList>
    </citation>
    <scope>NUCLEOTIDE SEQUENCE</scope>
    <source>
        <strain evidence="4">Hildebrandi</strain>
    </source>
</reference>
<dbReference type="Pfam" id="PF05773">
    <property type="entry name" value="RWD"/>
    <property type="match status" value="1"/>
</dbReference>
<feature type="domain" description="RWD" evidence="3">
    <location>
        <begin position="11"/>
        <end position="131"/>
    </location>
</feature>
<evidence type="ECO:0000313" key="4">
    <source>
        <dbReference type="EMBL" id="KAG7366319.1"/>
    </source>
</evidence>
<dbReference type="SMART" id="SM00591">
    <property type="entry name" value="RWD"/>
    <property type="match status" value="1"/>
</dbReference>
<evidence type="ECO:0000259" key="3">
    <source>
        <dbReference type="PROSITE" id="PS50908"/>
    </source>
</evidence>
<evidence type="ECO:0000256" key="2">
    <source>
        <dbReference type="SAM" id="MobiDB-lite"/>
    </source>
</evidence>
<dbReference type="EMBL" id="JAGRRH010000007">
    <property type="protein sequence ID" value="KAG7366319.1"/>
    <property type="molecule type" value="Genomic_DNA"/>
</dbReference>
<sequence length="322" mass="36813">MSDEHCEEQEMEAEALSAIFDDCMVIQKDSQPFEWAITLWPEQQAVDDGGGDDDDAVDAPINHVGIQVLATIPLDYPELSLPELKIEIKKGLTDEHAQELLELAMEEAENNRGMPVMYAVCERLREWLLENNEKGMDDKSMYAQMMKREKEKEREAQKAKVAYESQKQKEELTEAEAEELAVRKRRAEGTACTDETFAAWKERFDAEMELQRRKEEEADAADTKKKGGKGEKKAVDKTGRLTGFQQFSGKMGTVDWEAMEAANENALRDEDEDDDDDVGDLNVNEELFDVDDEDLDDLDELDFDDDDEEDEDDDDEEEEPDI</sequence>
<feature type="compositionally biased region" description="Acidic residues" evidence="2">
    <location>
        <begin position="286"/>
        <end position="322"/>
    </location>
</feature>
<gene>
    <name evidence="4" type="ORF">IV203_028989</name>
</gene>
<dbReference type="PROSITE" id="PS50908">
    <property type="entry name" value="RWD"/>
    <property type="match status" value="1"/>
</dbReference>
<name>A0A9K3LPR6_9STRA</name>
<dbReference type="CDD" id="cd23823">
    <property type="entry name" value="RWD_GCN2"/>
    <property type="match status" value="1"/>
</dbReference>
<proteinExistence type="predicted"/>
<keyword evidence="1" id="KW-0175">Coiled coil</keyword>
<dbReference type="OrthoDB" id="277175at2759"/>
<comment type="caution">
    <text evidence="4">The sequence shown here is derived from an EMBL/GenBank/DDBJ whole genome shotgun (WGS) entry which is preliminary data.</text>
</comment>
<keyword evidence="5" id="KW-1185">Reference proteome</keyword>
<dbReference type="Proteomes" id="UP000693970">
    <property type="component" value="Unassembled WGS sequence"/>
</dbReference>
<protein>
    <submittedName>
        <fullName evidence="4">RWD domain containing protein</fullName>
    </submittedName>
</protein>
<accession>A0A9K3LPR6</accession>